<evidence type="ECO:0000313" key="3">
    <source>
        <dbReference type="Proteomes" id="UP000239590"/>
    </source>
</evidence>
<keyword evidence="3" id="KW-1185">Reference proteome</keyword>
<name>A0A2S7IHV6_9BACT</name>
<evidence type="ECO:0000313" key="2">
    <source>
        <dbReference type="EMBL" id="PQA55591.1"/>
    </source>
</evidence>
<protein>
    <submittedName>
        <fullName evidence="2">Uncharacterized protein</fullName>
    </submittedName>
</protein>
<evidence type="ECO:0000256" key="1">
    <source>
        <dbReference type="SAM" id="Phobius"/>
    </source>
</evidence>
<dbReference type="OrthoDB" id="639802at2"/>
<organism evidence="2 3">
    <name type="scientific">Siphonobacter curvatus</name>
    <dbReference type="NCBI Taxonomy" id="2094562"/>
    <lineage>
        <taxon>Bacteria</taxon>
        <taxon>Pseudomonadati</taxon>
        <taxon>Bacteroidota</taxon>
        <taxon>Cytophagia</taxon>
        <taxon>Cytophagales</taxon>
        <taxon>Cytophagaceae</taxon>
        <taxon>Siphonobacter</taxon>
    </lineage>
</organism>
<keyword evidence="1" id="KW-0812">Transmembrane</keyword>
<accession>A0A2S7IHV6</accession>
<sequence>MRIDQEREWLARCRQLIEENVDWGSAESWSTQDFERLSEEIADKTAVSLSVTTLKRVWGRVKYDSAPTATTLNTLARFIGYTSWQHFKSTTKSLSSEVPSPRIDSLKAKSNRYVWFSTGWFIIAGAFVGLLGTGAFFLRDTKQQLLSSADFSFSSTYVATGIPNSVLFHYHAEASPTDSVFIQQSWDPSRRQRVPKNGHVHTALYYQPGYFRAKLIVGDQIVREQDLLIPSQGWHVAVLQEPVPVYFKAEPLIKSGRLSLPVARIQQQSISMQPVPPTVQYRYVKELEGLRSDHFRFETRVKSDYQQGSAICQRLEIMILCKNEYFAIPLSAKGCVGDLSLELAGHTVDATHTDLSGLGADLSQWVDVRCEVRQRHASVFVAGQKVYETDLPSEGKGIVGVGYEFAGTGSVDFVRFSQLDGTVVFKEDFNK</sequence>
<feature type="transmembrane region" description="Helical" evidence="1">
    <location>
        <begin position="113"/>
        <end position="138"/>
    </location>
</feature>
<dbReference type="Proteomes" id="UP000239590">
    <property type="component" value="Unassembled WGS sequence"/>
</dbReference>
<dbReference type="AlphaFoldDB" id="A0A2S7IHV6"/>
<reference evidence="3" key="1">
    <citation type="submission" date="2018-02" db="EMBL/GenBank/DDBJ databases">
        <title>Genome sequencing of Solimonas sp. HR-BB.</title>
        <authorList>
            <person name="Lee Y."/>
            <person name="Jeon C.O."/>
        </authorList>
    </citation>
    <scope>NUCLEOTIDE SEQUENCE [LARGE SCALE GENOMIC DNA]</scope>
    <source>
        <strain evidence="3">HR-U</strain>
    </source>
</reference>
<dbReference type="RefSeq" id="WP_104715053.1">
    <property type="nucleotide sequence ID" value="NZ_PTRA01000004.1"/>
</dbReference>
<keyword evidence="1" id="KW-0472">Membrane</keyword>
<comment type="caution">
    <text evidence="2">The sequence shown here is derived from an EMBL/GenBank/DDBJ whole genome shotgun (WGS) entry which is preliminary data.</text>
</comment>
<dbReference type="EMBL" id="PTRA01000004">
    <property type="protein sequence ID" value="PQA55591.1"/>
    <property type="molecule type" value="Genomic_DNA"/>
</dbReference>
<keyword evidence="1" id="KW-1133">Transmembrane helix</keyword>
<proteinExistence type="predicted"/>
<gene>
    <name evidence="2" type="ORF">C5O19_19435</name>
</gene>